<feature type="compositionally biased region" description="Basic residues" evidence="2">
    <location>
        <begin position="1"/>
        <end position="11"/>
    </location>
</feature>
<dbReference type="InterPro" id="IPR031439">
    <property type="entry name" value="PRR20"/>
</dbReference>
<dbReference type="OMA" id="GRPTEPF"/>
<dbReference type="Ensembl" id="ENSANAT00000058706.1">
    <property type="protein sequence ID" value="ENSANAP00000040597.1"/>
    <property type="gene ID" value="ENSANAG00000037650.1"/>
</dbReference>
<evidence type="ECO:0000256" key="1">
    <source>
        <dbReference type="ARBA" id="ARBA00005946"/>
    </source>
</evidence>
<evidence type="ECO:0000313" key="3">
    <source>
        <dbReference type="Ensembl" id="ENSANAP00000040597.1"/>
    </source>
</evidence>
<dbReference type="Pfam" id="PF15708">
    <property type="entry name" value="PRR20"/>
    <property type="match status" value="1"/>
</dbReference>
<feature type="compositionally biased region" description="Polar residues" evidence="2">
    <location>
        <begin position="13"/>
        <end position="27"/>
    </location>
</feature>
<name>A0A2K5F558_AOTNA</name>
<reference evidence="3" key="2">
    <citation type="submission" date="2025-09" db="UniProtKB">
        <authorList>
            <consortium name="Ensembl"/>
        </authorList>
    </citation>
    <scope>IDENTIFICATION</scope>
</reference>
<evidence type="ECO:0000256" key="2">
    <source>
        <dbReference type="SAM" id="MobiDB-lite"/>
    </source>
</evidence>
<evidence type="ECO:0000313" key="4">
    <source>
        <dbReference type="Proteomes" id="UP000233020"/>
    </source>
</evidence>
<feature type="compositionally biased region" description="Basic residues" evidence="2">
    <location>
        <begin position="75"/>
        <end position="91"/>
    </location>
</feature>
<keyword evidence="4" id="KW-1185">Reference proteome</keyword>
<comment type="similarity">
    <text evidence="1">Belongs to the PRR20 family.</text>
</comment>
<organism evidence="3 4">
    <name type="scientific">Aotus nancymaae</name>
    <name type="common">Ma's night monkey</name>
    <dbReference type="NCBI Taxonomy" id="37293"/>
    <lineage>
        <taxon>Eukaryota</taxon>
        <taxon>Metazoa</taxon>
        <taxon>Chordata</taxon>
        <taxon>Craniata</taxon>
        <taxon>Vertebrata</taxon>
        <taxon>Euteleostomi</taxon>
        <taxon>Mammalia</taxon>
        <taxon>Eutheria</taxon>
        <taxon>Euarchontoglires</taxon>
        <taxon>Primates</taxon>
        <taxon>Haplorrhini</taxon>
        <taxon>Platyrrhini</taxon>
        <taxon>Aotidae</taxon>
        <taxon>Aotus</taxon>
    </lineage>
</organism>
<feature type="region of interest" description="Disordered" evidence="2">
    <location>
        <begin position="1"/>
        <end position="107"/>
    </location>
</feature>
<dbReference type="GeneTree" id="ENSGT00390000001542"/>
<dbReference type="PANTHER" id="PTHR38819">
    <property type="entry name" value="PROLINE-RICH PROTEIN 20A-RELATED"/>
    <property type="match status" value="1"/>
</dbReference>
<dbReference type="Proteomes" id="UP000233020">
    <property type="component" value="Unplaced"/>
</dbReference>
<reference evidence="3" key="1">
    <citation type="submission" date="2025-08" db="UniProtKB">
        <authorList>
            <consortium name="Ensembl"/>
        </authorList>
    </citation>
    <scope>IDENTIFICATION</scope>
</reference>
<accession>A0A2K5F558</accession>
<dbReference type="PANTHER" id="PTHR38819:SF2">
    <property type="entry name" value="PROLINE-RICH PROTEIN 20A-RELATED"/>
    <property type="match status" value="1"/>
</dbReference>
<sequence length="170" mass="18033">MEEPRRSKRLRSMASNQASGGPSTEPGSSVVDREDPVEAGGPAEPVQPTKPTAYVKPFRWEHPAHTQPARPAERSRRRGGSQRAGRGRGRGAVRGTMQEDPVPPAALPVVGPPEPAPVSGPEAVAWQPMLTVNLFIGFMPLGDSSVLGVTHSSMGTYVHGVPVFIGHVTH</sequence>
<proteinExistence type="inferred from homology"/>
<protein>
    <submittedName>
        <fullName evidence="3">Uncharacterized protein</fullName>
    </submittedName>
</protein>
<dbReference type="AlphaFoldDB" id="A0A2K5F558"/>